<feature type="domain" description="PAS" evidence="4">
    <location>
        <begin position="253"/>
        <end position="324"/>
    </location>
</feature>
<dbReference type="NCBIfam" id="TIGR00229">
    <property type="entry name" value="sensory_box"/>
    <property type="match status" value="1"/>
</dbReference>
<dbReference type="InterPro" id="IPR013655">
    <property type="entry name" value="PAS_fold_3"/>
</dbReference>
<evidence type="ECO:0000313" key="7">
    <source>
        <dbReference type="EMBL" id="GLQ02089.1"/>
    </source>
</evidence>
<sequence length="564" mass="64228">MDIKDINIALLEKCNFLLMVFDNHDQLSYLSDGWSELNITTKNMPTIESLYACCTTQSKTLLQQQILALKSQHNELDQFDIELTFATDYSIKLNCCLHNVDQNQHQYMVLVFNQHFSQVSSVISNNELQTIIENAGEVLKVGYWQLDCNSNQLFWTDEIYTIHGVAPSRYSPQLDTAINFYHADDKPKIASAVENALLTGQEWSCIKLRVVDDDQQERTVISSGNVSRNKNGEITKLYGIFQDITGSEKIALERDFLVTALKETTVGMVIADKNKHVIWVNGSFEKMTGYSLFEVEGKKLGSILQGENTDLKTIAKLKTHLKKGLPISTRILNYTKSGEPYWNELAISPIYRDGKIAYYFAVQNDVSKEINIEHKLIALNTSLEQRIQARTQELFTLNKELEKQANVDPLTGCLNRRTLYRFLTDELLKTQDENTYISLLMLDIDHFKAINDNYGHEAGDKGLKELANILHGLTRKNDAVFRLGGEEFLIIMPNTNKAEAKQAAERIKNAVNEHKVYYRNKNISFTVSIGLLTHDGTISLQSSLKYVDDYLYEAKNSGRNKIVD</sequence>
<dbReference type="CDD" id="cd00130">
    <property type="entry name" value="PAS"/>
    <property type="match status" value="1"/>
</dbReference>
<dbReference type="PROSITE" id="PS50113">
    <property type="entry name" value="PAC"/>
    <property type="match status" value="1"/>
</dbReference>
<evidence type="ECO:0000256" key="1">
    <source>
        <dbReference type="ARBA" id="ARBA00001946"/>
    </source>
</evidence>
<evidence type="ECO:0000259" key="5">
    <source>
        <dbReference type="PROSITE" id="PS50113"/>
    </source>
</evidence>
<dbReference type="Gene3D" id="2.10.70.100">
    <property type="match status" value="1"/>
</dbReference>
<dbReference type="PROSITE" id="PS50112">
    <property type="entry name" value="PAS"/>
    <property type="match status" value="1"/>
</dbReference>
<dbReference type="GO" id="GO:0052621">
    <property type="term" value="F:diguanylate cyclase activity"/>
    <property type="evidence" value="ECO:0007669"/>
    <property type="project" value="UniProtKB-EC"/>
</dbReference>
<dbReference type="InterPro" id="IPR043128">
    <property type="entry name" value="Rev_trsase/Diguanyl_cyclase"/>
</dbReference>
<accession>A0AA37W1B2</accession>
<dbReference type="GO" id="GO:1902201">
    <property type="term" value="P:negative regulation of bacterial-type flagellum-dependent cell motility"/>
    <property type="evidence" value="ECO:0007669"/>
    <property type="project" value="TreeGrafter"/>
</dbReference>
<dbReference type="InterPro" id="IPR000160">
    <property type="entry name" value="GGDEF_dom"/>
</dbReference>
<dbReference type="InterPro" id="IPR050469">
    <property type="entry name" value="Diguanylate_Cyclase"/>
</dbReference>
<dbReference type="Gene3D" id="3.30.450.20">
    <property type="entry name" value="PAS domain"/>
    <property type="match status" value="2"/>
</dbReference>
<feature type="domain" description="GGDEF" evidence="6">
    <location>
        <begin position="435"/>
        <end position="564"/>
    </location>
</feature>
<evidence type="ECO:0000259" key="6">
    <source>
        <dbReference type="PROSITE" id="PS50887"/>
    </source>
</evidence>
<dbReference type="CDD" id="cd01949">
    <property type="entry name" value="GGDEF"/>
    <property type="match status" value="1"/>
</dbReference>
<dbReference type="InterPro" id="IPR000700">
    <property type="entry name" value="PAS-assoc_C"/>
</dbReference>
<dbReference type="Gene3D" id="3.30.70.270">
    <property type="match status" value="1"/>
</dbReference>
<dbReference type="RefSeq" id="WP_024601244.1">
    <property type="nucleotide sequence ID" value="NZ_BJXY01000025.1"/>
</dbReference>
<proteinExistence type="predicted"/>
<dbReference type="GO" id="GO:0043709">
    <property type="term" value="P:cell adhesion involved in single-species biofilm formation"/>
    <property type="evidence" value="ECO:0007669"/>
    <property type="project" value="TreeGrafter"/>
</dbReference>
<dbReference type="PROSITE" id="PS50887">
    <property type="entry name" value="GGDEF"/>
    <property type="match status" value="1"/>
</dbReference>
<comment type="cofactor">
    <cofactor evidence="1">
        <name>Mg(2+)</name>
        <dbReference type="ChEBI" id="CHEBI:18420"/>
    </cofactor>
</comment>
<dbReference type="Proteomes" id="UP001161408">
    <property type="component" value="Unassembled WGS sequence"/>
</dbReference>
<protein>
    <recommendedName>
        <fullName evidence="2">diguanylate cyclase</fullName>
        <ecNumber evidence="2">2.7.7.65</ecNumber>
    </recommendedName>
</protein>
<dbReference type="SUPFAM" id="SSF55785">
    <property type="entry name" value="PYP-like sensor domain (PAS domain)"/>
    <property type="match status" value="2"/>
</dbReference>
<dbReference type="EMBL" id="BSNE01000003">
    <property type="protein sequence ID" value="GLQ02089.1"/>
    <property type="molecule type" value="Genomic_DNA"/>
</dbReference>
<dbReference type="EC" id="2.7.7.65" evidence="2"/>
<comment type="catalytic activity">
    <reaction evidence="3">
        <text>2 GTP = 3',3'-c-di-GMP + 2 diphosphate</text>
        <dbReference type="Rhea" id="RHEA:24898"/>
        <dbReference type="ChEBI" id="CHEBI:33019"/>
        <dbReference type="ChEBI" id="CHEBI:37565"/>
        <dbReference type="ChEBI" id="CHEBI:58805"/>
        <dbReference type="EC" id="2.7.7.65"/>
    </reaction>
</comment>
<dbReference type="SUPFAM" id="SSF55073">
    <property type="entry name" value="Nucleotide cyclase"/>
    <property type="match status" value="1"/>
</dbReference>
<dbReference type="GO" id="GO:0005886">
    <property type="term" value="C:plasma membrane"/>
    <property type="evidence" value="ECO:0007669"/>
    <property type="project" value="TreeGrafter"/>
</dbReference>
<evidence type="ECO:0000313" key="8">
    <source>
        <dbReference type="Proteomes" id="UP001161408"/>
    </source>
</evidence>
<dbReference type="PANTHER" id="PTHR45138">
    <property type="entry name" value="REGULATORY COMPONENTS OF SENSORY TRANSDUCTION SYSTEM"/>
    <property type="match status" value="1"/>
</dbReference>
<reference evidence="7" key="2">
    <citation type="submission" date="2023-01" db="EMBL/GenBank/DDBJ databases">
        <title>Draft genome sequence of Pseudoalteromonas tetraodonis strain NBRC 103034.</title>
        <authorList>
            <person name="Sun Q."/>
            <person name="Mori K."/>
        </authorList>
    </citation>
    <scope>NUCLEOTIDE SEQUENCE</scope>
    <source>
        <strain evidence="7">NBRC 103034</strain>
    </source>
</reference>
<dbReference type="InterPro" id="IPR035965">
    <property type="entry name" value="PAS-like_dom_sf"/>
</dbReference>
<evidence type="ECO:0000256" key="2">
    <source>
        <dbReference type="ARBA" id="ARBA00012528"/>
    </source>
</evidence>
<dbReference type="AlphaFoldDB" id="A0AA37W1B2"/>
<evidence type="ECO:0000259" key="4">
    <source>
        <dbReference type="PROSITE" id="PS50112"/>
    </source>
</evidence>
<dbReference type="PANTHER" id="PTHR45138:SF9">
    <property type="entry name" value="DIGUANYLATE CYCLASE DGCM-RELATED"/>
    <property type="match status" value="1"/>
</dbReference>
<dbReference type="InterPro" id="IPR029787">
    <property type="entry name" value="Nucleotide_cyclase"/>
</dbReference>
<feature type="domain" description="PAC" evidence="5">
    <location>
        <begin position="325"/>
        <end position="378"/>
    </location>
</feature>
<reference evidence="7" key="1">
    <citation type="journal article" date="2014" name="Int. J. Syst. Evol. Microbiol.">
        <title>Complete genome sequence of Corynebacterium casei LMG S-19264T (=DSM 44701T), isolated from a smear-ripened cheese.</title>
        <authorList>
            <consortium name="US DOE Joint Genome Institute (JGI-PGF)"/>
            <person name="Walter F."/>
            <person name="Albersmeier A."/>
            <person name="Kalinowski J."/>
            <person name="Ruckert C."/>
        </authorList>
    </citation>
    <scope>NUCLEOTIDE SEQUENCE</scope>
    <source>
        <strain evidence="7">NBRC 103034</strain>
    </source>
</reference>
<comment type="caution">
    <text evidence="7">The sequence shown here is derived from an EMBL/GenBank/DDBJ whole genome shotgun (WGS) entry which is preliminary data.</text>
</comment>
<dbReference type="InterPro" id="IPR000014">
    <property type="entry name" value="PAS"/>
</dbReference>
<dbReference type="SMART" id="SM00267">
    <property type="entry name" value="GGDEF"/>
    <property type="match status" value="1"/>
</dbReference>
<dbReference type="FunFam" id="3.30.70.270:FF:000001">
    <property type="entry name" value="Diguanylate cyclase domain protein"/>
    <property type="match status" value="1"/>
</dbReference>
<dbReference type="SMART" id="SM00086">
    <property type="entry name" value="PAC"/>
    <property type="match status" value="2"/>
</dbReference>
<dbReference type="Pfam" id="PF00990">
    <property type="entry name" value="GGDEF"/>
    <property type="match status" value="1"/>
</dbReference>
<dbReference type="NCBIfam" id="TIGR00254">
    <property type="entry name" value="GGDEF"/>
    <property type="match status" value="1"/>
</dbReference>
<keyword evidence="8" id="KW-1185">Reference proteome</keyword>
<name>A0AA37W1B2_9GAMM</name>
<dbReference type="InterPro" id="IPR001610">
    <property type="entry name" value="PAC"/>
</dbReference>
<dbReference type="SMART" id="SM00091">
    <property type="entry name" value="PAS"/>
    <property type="match status" value="2"/>
</dbReference>
<organism evidence="7 8">
    <name type="scientific">Pseudoalteromonas tetraodonis GFC</name>
    <dbReference type="NCBI Taxonomy" id="1315271"/>
    <lineage>
        <taxon>Bacteria</taxon>
        <taxon>Pseudomonadati</taxon>
        <taxon>Pseudomonadota</taxon>
        <taxon>Gammaproteobacteria</taxon>
        <taxon>Alteromonadales</taxon>
        <taxon>Pseudoalteromonadaceae</taxon>
        <taxon>Pseudoalteromonas</taxon>
    </lineage>
</organism>
<gene>
    <name evidence="7" type="ORF">GCM10007914_09700</name>
</gene>
<dbReference type="Pfam" id="PF13426">
    <property type="entry name" value="PAS_9"/>
    <property type="match status" value="1"/>
</dbReference>
<evidence type="ECO:0000256" key="3">
    <source>
        <dbReference type="ARBA" id="ARBA00034247"/>
    </source>
</evidence>
<dbReference type="Pfam" id="PF08447">
    <property type="entry name" value="PAS_3"/>
    <property type="match status" value="1"/>
</dbReference>